<sequence>MKAKNDLIQREKDILKEENDVLKTKEQEWKTKENEWKTKENERPLPLAYSGTANREVAHLVPSTNRIARYQHTALKNLQRLFSSDECVIPCLLPTTPSILLSPISLLIISLIKTDFFSIVKFYIWRNCSFGILGANKHFHTPKGMKLILLILGVLTLNKVIICKANAPMIVSGETEEKHSANIGYQGKETLSSKDLKDVYDMAKNISHSKGSIVK</sequence>
<evidence type="ECO:0000313" key="3">
    <source>
        <dbReference type="Proteomes" id="UP000886998"/>
    </source>
</evidence>
<gene>
    <name evidence="2" type="ORF">TNIN_332001</name>
</gene>
<feature type="non-terminal residue" evidence="2">
    <location>
        <position position="1"/>
    </location>
</feature>
<name>A0A8X6I7G5_9ARAC</name>
<feature type="coiled-coil region" evidence="1">
    <location>
        <begin position="5"/>
        <end position="35"/>
    </location>
</feature>
<dbReference type="OrthoDB" id="10568887at2759"/>
<keyword evidence="3" id="KW-1185">Reference proteome</keyword>
<dbReference type="Proteomes" id="UP000886998">
    <property type="component" value="Unassembled WGS sequence"/>
</dbReference>
<comment type="caution">
    <text evidence="2">The sequence shown here is derived from an EMBL/GenBank/DDBJ whole genome shotgun (WGS) entry which is preliminary data.</text>
</comment>
<proteinExistence type="predicted"/>
<dbReference type="EMBL" id="BMAV01024555">
    <property type="protein sequence ID" value="GFS34047.1"/>
    <property type="molecule type" value="Genomic_DNA"/>
</dbReference>
<protein>
    <submittedName>
        <fullName evidence="2">Uncharacterized protein</fullName>
    </submittedName>
</protein>
<dbReference type="AlphaFoldDB" id="A0A8X6I7G5"/>
<evidence type="ECO:0000313" key="2">
    <source>
        <dbReference type="EMBL" id="GFS34047.1"/>
    </source>
</evidence>
<reference evidence="2" key="1">
    <citation type="submission" date="2020-08" db="EMBL/GenBank/DDBJ databases">
        <title>Multicomponent nature underlies the extraordinary mechanical properties of spider dragline silk.</title>
        <authorList>
            <person name="Kono N."/>
            <person name="Nakamura H."/>
            <person name="Mori M."/>
            <person name="Yoshida Y."/>
            <person name="Ohtoshi R."/>
            <person name="Malay A.D."/>
            <person name="Moran D.A.P."/>
            <person name="Tomita M."/>
            <person name="Numata K."/>
            <person name="Arakawa K."/>
        </authorList>
    </citation>
    <scope>NUCLEOTIDE SEQUENCE</scope>
</reference>
<keyword evidence="1" id="KW-0175">Coiled coil</keyword>
<accession>A0A8X6I7G5</accession>
<organism evidence="2 3">
    <name type="scientific">Trichonephila inaurata madagascariensis</name>
    <dbReference type="NCBI Taxonomy" id="2747483"/>
    <lineage>
        <taxon>Eukaryota</taxon>
        <taxon>Metazoa</taxon>
        <taxon>Ecdysozoa</taxon>
        <taxon>Arthropoda</taxon>
        <taxon>Chelicerata</taxon>
        <taxon>Arachnida</taxon>
        <taxon>Araneae</taxon>
        <taxon>Araneomorphae</taxon>
        <taxon>Entelegynae</taxon>
        <taxon>Araneoidea</taxon>
        <taxon>Nephilidae</taxon>
        <taxon>Trichonephila</taxon>
        <taxon>Trichonephila inaurata</taxon>
    </lineage>
</organism>
<evidence type="ECO:0000256" key="1">
    <source>
        <dbReference type="SAM" id="Coils"/>
    </source>
</evidence>